<protein>
    <submittedName>
        <fullName evidence="1">DUF309 domain-containing protein</fullName>
    </submittedName>
</protein>
<dbReference type="InterPro" id="IPR005500">
    <property type="entry name" value="DUF309"/>
</dbReference>
<dbReference type="PANTHER" id="PTHR34796:SF1">
    <property type="entry name" value="EXPRESSED PROTEIN"/>
    <property type="match status" value="1"/>
</dbReference>
<dbReference type="Proteomes" id="UP000234951">
    <property type="component" value="Unassembled WGS sequence"/>
</dbReference>
<evidence type="ECO:0000313" key="4">
    <source>
        <dbReference type="Proteomes" id="UP000235114"/>
    </source>
</evidence>
<dbReference type="EMBL" id="PGVD01000013">
    <property type="protein sequence ID" value="PLS00202.1"/>
    <property type="molecule type" value="Genomic_DNA"/>
</dbReference>
<dbReference type="OrthoDB" id="165483at2"/>
<gene>
    <name evidence="1" type="ORF">CU635_03345</name>
    <name evidence="2" type="ORF">CVD25_05055</name>
</gene>
<dbReference type="RefSeq" id="WP_101575746.1">
    <property type="nucleotide sequence ID" value="NZ_PGVA01000004.1"/>
</dbReference>
<comment type="caution">
    <text evidence="1">The sequence shown here is derived from an EMBL/GenBank/DDBJ whole genome shotgun (WGS) entry which is preliminary data.</text>
</comment>
<accession>A0A2N5GRL3</accession>
<name>A0A2N5GRL3_9BACI</name>
<evidence type="ECO:0000313" key="2">
    <source>
        <dbReference type="EMBL" id="PLS00202.1"/>
    </source>
</evidence>
<dbReference type="InterPro" id="IPR023203">
    <property type="entry name" value="TTHA0068_sf"/>
</dbReference>
<proteinExistence type="predicted"/>
<evidence type="ECO:0000313" key="3">
    <source>
        <dbReference type="Proteomes" id="UP000234951"/>
    </source>
</evidence>
<sequence length="171" mass="19946">MYPKAYISYLAHFHGDRDYFECHEILEEYWKSINGEKESVWVGLILTAVSAYHHRRGNFSGAHKTLKKAISIFESKRGDLAELSLDEELLLENLNDLLAAIENKKPYTSFAFPITDKMLIASCIQECEFTGMNWESPSDLNNENLLHRHLLRDRTDVIEEREQARREKNRG</sequence>
<dbReference type="Proteomes" id="UP000235114">
    <property type="component" value="Unassembled WGS sequence"/>
</dbReference>
<reference evidence="2 4" key="2">
    <citation type="submission" date="2017-12" db="EMBL/GenBank/DDBJ databases">
        <title>Comparative Functional Genomics of Dry Heat Resistant strains isolated from the Viking Spacecraft.</title>
        <authorList>
            <person name="Seuylemezian A."/>
            <person name="Cooper K."/>
            <person name="Vaishampayan P."/>
        </authorList>
    </citation>
    <scope>NUCLEOTIDE SEQUENCE [LARGE SCALE GENOMIC DNA]</scope>
    <source>
        <strain evidence="2 4">ATCC 29669</strain>
    </source>
</reference>
<reference evidence="1 3" key="1">
    <citation type="submission" date="2017-11" db="EMBL/GenBank/DDBJ databases">
        <title>Comparitive Functional Genomics of Dry Heat Resistant strains isolated from the Viking Spacecraft.</title>
        <authorList>
            <person name="Seuylemezian A."/>
            <person name="Cooper K."/>
            <person name="Vaishampayan P."/>
        </authorList>
    </citation>
    <scope>NUCLEOTIDE SEQUENCE [LARGE SCALE GENOMIC DNA]</scope>
    <source>
        <strain evidence="1 3">M4.6</strain>
    </source>
</reference>
<keyword evidence="4" id="KW-1185">Reference proteome</keyword>
<dbReference type="Gene3D" id="1.10.3450.10">
    <property type="entry name" value="TTHA0068-like"/>
    <property type="match status" value="1"/>
</dbReference>
<dbReference type="EMBL" id="PGVA01000004">
    <property type="protein sequence ID" value="PLR86082.1"/>
    <property type="molecule type" value="Genomic_DNA"/>
</dbReference>
<dbReference type="Pfam" id="PF03745">
    <property type="entry name" value="DUF309"/>
    <property type="match status" value="1"/>
</dbReference>
<dbReference type="AlphaFoldDB" id="A0A2N5GRL3"/>
<organism evidence="1 3">
    <name type="scientific">Bacillus canaveralius</name>
    <dbReference type="NCBI Taxonomy" id="1403243"/>
    <lineage>
        <taxon>Bacteria</taxon>
        <taxon>Bacillati</taxon>
        <taxon>Bacillota</taxon>
        <taxon>Bacilli</taxon>
        <taxon>Bacillales</taxon>
        <taxon>Bacillaceae</taxon>
        <taxon>Bacillus</taxon>
    </lineage>
</organism>
<evidence type="ECO:0000313" key="1">
    <source>
        <dbReference type="EMBL" id="PLR86082.1"/>
    </source>
</evidence>
<dbReference type="PANTHER" id="PTHR34796">
    <property type="entry name" value="EXPRESSED PROTEIN"/>
    <property type="match status" value="1"/>
</dbReference>
<dbReference type="SUPFAM" id="SSF140663">
    <property type="entry name" value="TTHA0068-like"/>
    <property type="match status" value="1"/>
</dbReference>